<sequence length="93" mass="10415">MGERPVYDFTMEHHGNPAFPAIVNVPGQTHKSAELLRKASLPPRRLFQADLRSIPEFPLFSESPDTNCLPPPTKKSRTIQEHSECKGSSYKAP</sequence>
<keyword evidence="3" id="KW-1185">Reference proteome</keyword>
<comment type="caution">
    <text evidence="2">The sequence shown here is derived from an EMBL/GenBank/DDBJ whole genome shotgun (WGS) entry which is preliminary data.</text>
</comment>
<dbReference type="AlphaFoldDB" id="A0A4Y2SK28"/>
<feature type="region of interest" description="Disordered" evidence="1">
    <location>
        <begin position="58"/>
        <end position="93"/>
    </location>
</feature>
<evidence type="ECO:0000313" key="3">
    <source>
        <dbReference type="Proteomes" id="UP000499080"/>
    </source>
</evidence>
<dbReference type="EMBL" id="BGPR01021871">
    <property type="protein sequence ID" value="GBN87599.1"/>
    <property type="molecule type" value="Genomic_DNA"/>
</dbReference>
<evidence type="ECO:0000313" key="2">
    <source>
        <dbReference type="EMBL" id="GBN87599.1"/>
    </source>
</evidence>
<gene>
    <name evidence="2" type="ORF">AVEN_80403_1</name>
</gene>
<proteinExistence type="predicted"/>
<accession>A0A4Y2SK28</accession>
<reference evidence="2 3" key="1">
    <citation type="journal article" date="2019" name="Sci. Rep.">
        <title>Orb-weaving spider Araneus ventricosus genome elucidates the spidroin gene catalogue.</title>
        <authorList>
            <person name="Kono N."/>
            <person name="Nakamura H."/>
            <person name="Ohtoshi R."/>
            <person name="Moran D.A.P."/>
            <person name="Shinohara A."/>
            <person name="Yoshida Y."/>
            <person name="Fujiwara M."/>
            <person name="Mori M."/>
            <person name="Tomita M."/>
            <person name="Arakawa K."/>
        </authorList>
    </citation>
    <scope>NUCLEOTIDE SEQUENCE [LARGE SCALE GENOMIC DNA]</scope>
</reference>
<evidence type="ECO:0000256" key="1">
    <source>
        <dbReference type="SAM" id="MobiDB-lite"/>
    </source>
</evidence>
<protein>
    <submittedName>
        <fullName evidence="2">Uncharacterized protein</fullName>
    </submittedName>
</protein>
<name>A0A4Y2SK28_ARAVE</name>
<dbReference type="Proteomes" id="UP000499080">
    <property type="component" value="Unassembled WGS sequence"/>
</dbReference>
<organism evidence="2 3">
    <name type="scientific">Araneus ventricosus</name>
    <name type="common">Orbweaver spider</name>
    <name type="synonym">Epeira ventricosa</name>
    <dbReference type="NCBI Taxonomy" id="182803"/>
    <lineage>
        <taxon>Eukaryota</taxon>
        <taxon>Metazoa</taxon>
        <taxon>Ecdysozoa</taxon>
        <taxon>Arthropoda</taxon>
        <taxon>Chelicerata</taxon>
        <taxon>Arachnida</taxon>
        <taxon>Araneae</taxon>
        <taxon>Araneomorphae</taxon>
        <taxon>Entelegynae</taxon>
        <taxon>Araneoidea</taxon>
        <taxon>Araneidae</taxon>
        <taxon>Araneus</taxon>
    </lineage>
</organism>